<dbReference type="EMBL" id="KN818243">
    <property type="protein sequence ID" value="KIL65351.1"/>
    <property type="molecule type" value="Genomic_DNA"/>
</dbReference>
<sequence length="94" mass="10775">MIDAVFGRLRSSFKSLGAAQWPTACMSRRSTHTRCKSRAFRDPGYEDRIKAAREKLESGHYTSIRMAAQKENVAFSTLRDRISNTHKSYTAKFK</sequence>
<dbReference type="InParanoid" id="A0A0C2X7R7"/>
<protein>
    <submittedName>
        <fullName evidence="1">Uncharacterized protein</fullName>
    </submittedName>
</protein>
<dbReference type="AlphaFoldDB" id="A0A0C2X7R7"/>
<organism evidence="1 2">
    <name type="scientific">Amanita muscaria (strain Koide BX008)</name>
    <dbReference type="NCBI Taxonomy" id="946122"/>
    <lineage>
        <taxon>Eukaryota</taxon>
        <taxon>Fungi</taxon>
        <taxon>Dikarya</taxon>
        <taxon>Basidiomycota</taxon>
        <taxon>Agaricomycotina</taxon>
        <taxon>Agaricomycetes</taxon>
        <taxon>Agaricomycetidae</taxon>
        <taxon>Agaricales</taxon>
        <taxon>Pluteineae</taxon>
        <taxon>Amanitaceae</taxon>
        <taxon>Amanita</taxon>
    </lineage>
</organism>
<accession>A0A0C2X7R7</accession>
<reference evidence="1 2" key="1">
    <citation type="submission" date="2014-04" db="EMBL/GenBank/DDBJ databases">
        <title>Evolutionary Origins and Diversification of the Mycorrhizal Mutualists.</title>
        <authorList>
            <consortium name="DOE Joint Genome Institute"/>
            <consortium name="Mycorrhizal Genomics Consortium"/>
            <person name="Kohler A."/>
            <person name="Kuo A."/>
            <person name="Nagy L.G."/>
            <person name="Floudas D."/>
            <person name="Copeland A."/>
            <person name="Barry K.W."/>
            <person name="Cichocki N."/>
            <person name="Veneault-Fourrey C."/>
            <person name="LaButti K."/>
            <person name="Lindquist E.A."/>
            <person name="Lipzen A."/>
            <person name="Lundell T."/>
            <person name="Morin E."/>
            <person name="Murat C."/>
            <person name="Riley R."/>
            <person name="Ohm R."/>
            <person name="Sun H."/>
            <person name="Tunlid A."/>
            <person name="Henrissat B."/>
            <person name="Grigoriev I.V."/>
            <person name="Hibbett D.S."/>
            <person name="Martin F."/>
        </authorList>
    </citation>
    <scope>NUCLEOTIDE SEQUENCE [LARGE SCALE GENOMIC DNA]</scope>
    <source>
        <strain evidence="1 2">Koide BX008</strain>
    </source>
</reference>
<dbReference type="Proteomes" id="UP000054549">
    <property type="component" value="Unassembled WGS sequence"/>
</dbReference>
<evidence type="ECO:0000313" key="2">
    <source>
        <dbReference type="Proteomes" id="UP000054549"/>
    </source>
</evidence>
<evidence type="ECO:0000313" key="1">
    <source>
        <dbReference type="EMBL" id="KIL65351.1"/>
    </source>
</evidence>
<proteinExistence type="predicted"/>
<name>A0A0C2X7R7_AMAMK</name>
<keyword evidence="2" id="KW-1185">Reference proteome</keyword>
<dbReference type="HOGENOM" id="CLU_185436_0_0_1"/>
<dbReference type="OrthoDB" id="10445604at2759"/>
<gene>
    <name evidence="1" type="ORF">M378DRAFT_538916</name>
</gene>